<dbReference type="RefSeq" id="WP_154376477.1">
    <property type="nucleotide sequence ID" value="NZ_WKJJ01000011.1"/>
</dbReference>
<evidence type="ECO:0000313" key="2">
    <source>
        <dbReference type="Proteomes" id="UP000446768"/>
    </source>
</evidence>
<protein>
    <submittedName>
        <fullName evidence="1">Uncharacterized protein</fullName>
    </submittedName>
</protein>
<evidence type="ECO:0000313" key="1">
    <source>
        <dbReference type="EMBL" id="MRV73673.1"/>
    </source>
</evidence>
<comment type="caution">
    <text evidence="1">The sequence shown here is derived from an EMBL/GenBank/DDBJ whole genome shotgun (WGS) entry which is preliminary data.</text>
</comment>
<dbReference type="AlphaFoldDB" id="A0A7X2IQF7"/>
<proteinExistence type="predicted"/>
<organism evidence="1 2">
    <name type="scientific">Pseudoduganella rivuli</name>
    <dbReference type="NCBI Taxonomy" id="2666085"/>
    <lineage>
        <taxon>Bacteria</taxon>
        <taxon>Pseudomonadati</taxon>
        <taxon>Pseudomonadota</taxon>
        <taxon>Betaproteobacteria</taxon>
        <taxon>Burkholderiales</taxon>
        <taxon>Oxalobacteraceae</taxon>
        <taxon>Telluria group</taxon>
        <taxon>Pseudoduganella</taxon>
    </lineage>
</organism>
<reference evidence="1 2" key="1">
    <citation type="submission" date="2019-11" db="EMBL/GenBank/DDBJ databases">
        <title>Novel species isolated from a subtropical stream in China.</title>
        <authorList>
            <person name="Lu H."/>
        </authorList>
    </citation>
    <scope>NUCLEOTIDE SEQUENCE [LARGE SCALE GENOMIC DNA]</scope>
    <source>
        <strain evidence="1 2">FT92W</strain>
    </source>
</reference>
<name>A0A7X2IQF7_9BURK</name>
<sequence>MLPSPIPDDIRRFILLRIPSVPYLEALLLMRDNPAQAWNCHGLAQRLYLDGPACDTLLRQLHTAGIAAPAPGMAGSYRYAPETPPLAQMLDRLALLYARHLVDVTTLIHSKANKKAHVFADAFVWRKDK</sequence>
<dbReference type="Proteomes" id="UP000446768">
    <property type="component" value="Unassembled WGS sequence"/>
</dbReference>
<dbReference type="EMBL" id="WKJJ01000011">
    <property type="protein sequence ID" value="MRV73673.1"/>
    <property type="molecule type" value="Genomic_DNA"/>
</dbReference>
<accession>A0A7X2IQF7</accession>
<keyword evidence="2" id="KW-1185">Reference proteome</keyword>
<gene>
    <name evidence="1" type="ORF">GJ700_18330</name>
</gene>